<feature type="domain" description="RRM" evidence="4">
    <location>
        <begin position="6"/>
        <end position="87"/>
    </location>
</feature>
<dbReference type="Pfam" id="PF00076">
    <property type="entry name" value="RRM_1"/>
    <property type="match status" value="3"/>
</dbReference>
<dbReference type="SMART" id="SM00360">
    <property type="entry name" value="RRM"/>
    <property type="match status" value="3"/>
</dbReference>
<dbReference type="CDD" id="cd00590">
    <property type="entry name" value="RRM_SF"/>
    <property type="match status" value="1"/>
</dbReference>
<feature type="domain" description="RRM" evidence="4">
    <location>
        <begin position="129"/>
        <end position="211"/>
    </location>
</feature>
<feature type="compositionally biased region" description="Low complexity" evidence="3">
    <location>
        <begin position="114"/>
        <end position="123"/>
    </location>
</feature>
<protein>
    <recommendedName>
        <fullName evidence="4">RRM domain-containing protein</fullName>
    </recommendedName>
</protein>
<feature type="compositionally biased region" description="Gly residues" evidence="3">
    <location>
        <begin position="95"/>
        <end position="113"/>
    </location>
</feature>
<reference evidence="5" key="1">
    <citation type="submission" date="2023-10" db="EMBL/GenBank/DDBJ databases">
        <authorList>
            <person name="Chen Y."/>
            <person name="Shah S."/>
            <person name="Dougan E. K."/>
            <person name="Thang M."/>
            <person name="Chan C."/>
        </authorList>
    </citation>
    <scope>NUCLEOTIDE SEQUENCE [LARGE SCALE GENOMIC DNA]</scope>
</reference>
<dbReference type="InterPro" id="IPR000504">
    <property type="entry name" value="RRM_dom"/>
</dbReference>
<dbReference type="Proteomes" id="UP001189429">
    <property type="component" value="Unassembled WGS sequence"/>
</dbReference>
<dbReference type="InterPro" id="IPR050502">
    <property type="entry name" value="Euk_RNA-bind_prot"/>
</dbReference>
<feature type="region of interest" description="Disordered" evidence="3">
    <location>
        <begin position="81"/>
        <end position="123"/>
    </location>
</feature>
<dbReference type="InterPro" id="IPR035979">
    <property type="entry name" value="RBD_domain_sf"/>
</dbReference>
<feature type="domain" description="RRM" evidence="4">
    <location>
        <begin position="255"/>
        <end position="335"/>
    </location>
</feature>
<dbReference type="EMBL" id="CAUYUJ010008891">
    <property type="protein sequence ID" value="CAK0825281.1"/>
    <property type="molecule type" value="Genomic_DNA"/>
</dbReference>
<evidence type="ECO:0000256" key="3">
    <source>
        <dbReference type="SAM" id="MobiDB-lite"/>
    </source>
</evidence>
<evidence type="ECO:0000256" key="1">
    <source>
        <dbReference type="ARBA" id="ARBA00022884"/>
    </source>
</evidence>
<sequence>MGDQGHKVFVGSLPGDCTEDELRVVFSTYGEVVDLALLNPSRSSGQRCALITYSRLESAEQAIQLLNRQYKIRADAEKPIDVRWPQERRAPPRGPGGGGWAPTPQHGGGGGWSSHGAAAPSAAAGPSEHKLFVGNLPPGILDEELRHVFGTYGELTNTHIMRPSPTTGQRCAFVAYSRRESAEQAMELIHGKYKIRTDPGAEPLTVKWANERGGGGKSCCGGGGKGGDGGWQGRGGGGDFRNGGTGGCGHGAGGTRLYVANLPEGIDSTTLEYVFKTYGSVANVHVMGQKSIKGCVSAFVDYGTPREAEVAIATLHDKYEIQPGLGPITVKHAASKGKGKGGFQPY</sequence>
<dbReference type="PANTHER" id="PTHR48025:SF1">
    <property type="entry name" value="RRM DOMAIN-CONTAINING PROTEIN"/>
    <property type="match status" value="1"/>
</dbReference>
<evidence type="ECO:0000259" key="4">
    <source>
        <dbReference type="PROSITE" id="PS50102"/>
    </source>
</evidence>
<accession>A0ABN9S0V5</accession>
<dbReference type="PANTHER" id="PTHR48025">
    <property type="entry name" value="OS02G0815200 PROTEIN"/>
    <property type="match status" value="1"/>
</dbReference>
<keyword evidence="6" id="KW-1185">Reference proteome</keyword>
<dbReference type="PROSITE" id="PS50102">
    <property type="entry name" value="RRM"/>
    <property type="match status" value="3"/>
</dbReference>
<feature type="compositionally biased region" description="Basic and acidic residues" evidence="3">
    <location>
        <begin position="81"/>
        <end position="90"/>
    </location>
</feature>
<evidence type="ECO:0000313" key="5">
    <source>
        <dbReference type="EMBL" id="CAK0825281.1"/>
    </source>
</evidence>
<dbReference type="InterPro" id="IPR012677">
    <property type="entry name" value="Nucleotide-bd_a/b_plait_sf"/>
</dbReference>
<evidence type="ECO:0000313" key="6">
    <source>
        <dbReference type="Proteomes" id="UP001189429"/>
    </source>
</evidence>
<dbReference type="Gene3D" id="3.30.70.330">
    <property type="match status" value="3"/>
</dbReference>
<proteinExistence type="predicted"/>
<evidence type="ECO:0000256" key="2">
    <source>
        <dbReference type="PROSITE-ProRule" id="PRU00176"/>
    </source>
</evidence>
<comment type="caution">
    <text evidence="5">The sequence shown here is derived from an EMBL/GenBank/DDBJ whole genome shotgun (WGS) entry which is preliminary data.</text>
</comment>
<keyword evidence="1 2" id="KW-0694">RNA-binding</keyword>
<dbReference type="SUPFAM" id="SSF54928">
    <property type="entry name" value="RNA-binding domain, RBD"/>
    <property type="match status" value="3"/>
</dbReference>
<gene>
    <name evidence="5" type="ORF">PCOR1329_LOCUS25445</name>
</gene>
<name>A0ABN9S0V5_9DINO</name>
<organism evidence="5 6">
    <name type="scientific">Prorocentrum cordatum</name>
    <dbReference type="NCBI Taxonomy" id="2364126"/>
    <lineage>
        <taxon>Eukaryota</taxon>
        <taxon>Sar</taxon>
        <taxon>Alveolata</taxon>
        <taxon>Dinophyceae</taxon>
        <taxon>Prorocentrales</taxon>
        <taxon>Prorocentraceae</taxon>
        <taxon>Prorocentrum</taxon>
    </lineage>
</organism>